<accession>A0A396S904</accession>
<keyword evidence="3" id="KW-1185">Reference proteome</keyword>
<dbReference type="RefSeq" id="WP_118875965.1">
    <property type="nucleotide sequence ID" value="NZ_QWEI01000003.1"/>
</dbReference>
<feature type="transmembrane region" description="Helical" evidence="1">
    <location>
        <begin position="6"/>
        <end position="26"/>
    </location>
</feature>
<keyword evidence="1" id="KW-1133">Transmembrane helix</keyword>
<evidence type="ECO:0000313" key="2">
    <source>
        <dbReference type="EMBL" id="RHW37579.1"/>
    </source>
</evidence>
<organism evidence="2 3">
    <name type="scientific">Ureibacillus yapensis</name>
    <dbReference type="NCBI Taxonomy" id="2304605"/>
    <lineage>
        <taxon>Bacteria</taxon>
        <taxon>Bacillati</taxon>
        <taxon>Bacillota</taxon>
        <taxon>Bacilli</taxon>
        <taxon>Bacillales</taxon>
        <taxon>Caryophanaceae</taxon>
        <taxon>Ureibacillus</taxon>
    </lineage>
</organism>
<proteinExistence type="predicted"/>
<keyword evidence="1" id="KW-0812">Transmembrane</keyword>
<dbReference type="Pfam" id="PF09911">
    <property type="entry name" value="DUF2140"/>
    <property type="match status" value="1"/>
</dbReference>
<name>A0A396S904_9BACL</name>
<evidence type="ECO:0000313" key="3">
    <source>
        <dbReference type="Proteomes" id="UP000265692"/>
    </source>
</evidence>
<reference evidence="2 3" key="1">
    <citation type="submission" date="2018-08" db="EMBL/GenBank/DDBJ databases">
        <title>Lysinibacillus sp. YLB-03 draft genome sequence.</title>
        <authorList>
            <person name="Yu L."/>
        </authorList>
    </citation>
    <scope>NUCLEOTIDE SEQUENCE [LARGE SCALE GENOMIC DNA]</scope>
    <source>
        <strain evidence="2 3">YLB-03</strain>
    </source>
</reference>
<keyword evidence="1" id="KW-0472">Membrane</keyword>
<comment type="caution">
    <text evidence="2">The sequence shown here is derived from an EMBL/GenBank/DDBJ whole genome shotgun (WGS) entry which is preliminary data.</text>
</comment>
<dbReference type="InterPro" id="IPR018672">
    <property type="entry name" value="DUF2140"/>
</dbReference>
<evidence type="ECO:0000256" key="1">
    <source>
        <dbReference type="SAM" id="Phobius"/>
    </source>
</evidence>
<protein>
    <submittedName>
        <fullName evidence="2">DUF2140 family protein</fullName>
    </submittedName>
</protein>
<sequence length="192" mass="21520">MNFWKVAFFTLMGAIILGFVGIYYWATSPTDEGSVSTQNITAKPSDSVLLVETTADDFEQIAMKYLKKELQNSQLPIDFSVDESIGLSSELTVFGVTVPFSMQFDPQVTEEGNIILKQTSVNVGKLNLPPMTVLKLMDEAVQFPEWIIVRPNEEELFVDLSKFPIMSGAHVKAKEIDLQNNRILLEVIIPNE</sequence>
<dbReference type="OrthoDB" id="2412610at2"/>
<dbReference type="Proteomes" id="UP000265692">
    <property type="component" value="Unassembled WGS sequence"/>
</dbReference>
<dbReference type="EMBL" id="QWEI01000003">
    <property type="protein sequence ID" value="RHW37579.1"/>
    <property type="molecule type" value="Genomic_DNA"/>
</dbReference>
<gene>
    <name evidence="2" type="ORF">D1B33_08595</name>
</gene>
<dbReference type="AlphaFoldDB" id="A0A396S904"/>